<keyword evidence="4 6" id="KW-0133">Cell shape</keyword>
<comment type="function">
    <text evidence="6">Forms membrane-associated dynamic filaments that are essential for cell shape determination. Acts by regulating cell wall synthesis and cell elongation, and thus cell shape. A feedback loop between cell geometry and MreB localization may maintain elongated cell shape by targeting cell wall growth to regions of negative cell wall curvature.</text>
</comment>
<evidence type="ECO:0000256" key="6">
    <source>
        <dbReference type="HAMAP-Rule" id="MF_02207"/>
    </source>
</evidence>
<dbReference type="CDD" id="cd10225">
    <property type="entry name" value="ASKHA_NBD_MreB-like"/>
    <property type="match status" value="1"/>
</dbReference>
<keyword evidence="2 6" id="KW-0547">Nucleotide-binding</keyword>
<dbReference type="SUPFAM" id="SSF53067">
    <property type="entry name" value="Actin-like ATPase domain"/>
    <property type="match status" value="2"/>
</dbReference>
<comment type="subunit">
    <text evidence="6">Forms polymers.</text>
</comment>
<dbReference type="HAMAP" id="MF_02207">
    <property type="entry name" value="MreB"/>
    <property type="match status" value="1"/>
</dbReference>
<dbReference type="PANTHER" id="PTHR42749">
    <property type="entry name" value="CELL SHAPE-DETERMINING PROTEIN MREB"/>
    <property type="match status" value="1"/>
</dbReference>
<name>A0ABR8PWX8_9CLOT</name>
<dbReference type="PANTHER" id="PTHR42749:SF4">
    <property type="entry name" value="CELL SHAPE-DETERMINING PROTEIN MBL"/>
    <property type="match status" value="1"/>
</dbReference>
<dbReference type="Proteomes" id="UP000627781">
    <property type="component" value="Unassembled WGS sequence"/>
</dbReference>
<dbReference type="Gene3D" id="3.30.420.40">
    <property type="match status" value="2"/>
</dbReference>
<comment type="caution">
    <text evidence="6">Lacks conserved residue(s) required for the propagation of feature annotation.</text>
</comment>
<keyword evidence="8" id="KW-1185">Reference proteome</keyword>
<evidence type="ECO:0000256" key="5">
    <source>
        <dbReference type="ARBA" id="ARBA00023458"/>
    </source>
</evidence>
<proteinExistence type="inferred from homology"/>
<keyword evidence="1 6" id="KW-0963">Cytoplasm</keyword>
<evidence type="ECO:0000256" key="1">
    <source>
        <dbReference type="ARBA" id="ARBA00022490"/>
    </source>
</evidence>
<dbReference type="Pfam" id="PF06723">
    <property type="entry name" value="MreB_Mbl"/>
    <property type="match status" value="1"/>
</dbReference>
<dbReference type="NCBIfam" id="TIGR00904">
    <property type="entry name" value="mreB"/>
    <property type="match status" value="1"/>
</dbReference>
<gene>
    <name evidence="6 7" type="primary">mreB</name>
    <name evidence="7" type="ORF">H9661_15000</name>
</gene>
<feature type="binding site" evidence="6">
    <location>
        <begin position="288"/>
        <end position="291"/>
    </location>
    <ligand>
        <name>ATP</name>
        <dbReference type="ChEBI" id="CHEBI:30616"/>
    </ligand>
</feature>
<dbReference type="InterPro" id="IPR056546">
    <property type="entry name" value="MreB_MamK-like"/>
</dbReference>
<feature type="binding site" evidence="6">
    <location>
        <begin position="208"/>
        <end position="211"/>
    </location>
    <ligand>
        <name>ATP</name>
        <dbReference type="ChEBI" id="CHEBI:30616"/>
    </ligand>
</feature>
<evidence type="ECO:0000313" key="8">
    <source>
        <dbReference type="Proteomes" id="UP000627781"/>
    </source>
</evidence>
<organism evidence="7 8">
    <name type="scientific">Clostridium cibarium</name>
    <dbReference type="NCBI Taxonomy" id="2762247"/>
    <lineage>
        <taxon>Bacteria</taxon>
        <taxon>Bacillati</taxon>
        <taxon>Bacillota</taxon>
        <taxon>Clostridia</taxon>
        <taxon>Eubacteriales</taxon>
        <taxon>Clostridiaceae</taxon>
        <taxon>Clostridium</taxon>
    </lineage>
</organism>
<dbReference type="RefSeq" id="WP_143317425.1">
    <property type="nucleotide sequence ID" value="NZ_JACSRA010000026.1"/>
</dbReference>
<feature type="binding site" evidence="6">
    <location>
        <begin position="160"/>
        <end position="162"/>
    </location>
    <ligand>
        <name>ATP</name>
        <dbReference type="ChEBI" id="CHEBI:30616"/>
    </ligand>
</feature>
<dbReference type="NCBIfam" id="NF010539">
    <property type="entry name" value="PRK13927.1"/>
    <property type="match status" value="1"/>
</dbReference>
<evidence type="ECO:0000256" key="2">
    <source>
        <dbReference type="ARBA" id="ARBA00022741"/>
    </source>
</evidence>
<comment type="similarity">
    <text evidence="5 6">Belongs to the FtsA/MreB family.</text>
</comment>
<evidence type="ECO:0000313" key="7">
    <source>
        <dbReference type="EMBL" id="MBD7912661.1"/>
    </source>
</evidence>
<protein>
    <recommendedName>
        <fullName evidence="6">Cell shape-determining protein MreB</fullName>
    </recommendedName>
</protein>
<dbReference type="EMBL" id="JACSRA010000026">
    <property type="protein sequence ID" value="MBD7912661.1"/>
    <property type="molecule type" value="Genomic_DNA"/>
</dbReference>
<accession>A0ABR8PWX8</accession>
<evidence type="ECO:0000256" key="3">
    <source>
        <dbReference type="ARBA" id="ARBA00022840"/>
    </source>
</evidence>
<keyword evidence="3 6" id="KW-0067">ATP-binding</keyword>
<evidence type="ECO:0000256" key="4">
    <source>
        <dbReference type="ARBA" id="ARBA00022960"/>
    </source>
</evidence>
<comment type="caution">
    <text evidence="7">The sequence shown here is derived from an EMBL/GenBank/DDBJ whole genome shotgun (WGS) entry which is preliminary data.</text>
</comment>
<sequence length="345" mass="37156">MWFLRRGAELGIDLGTATVLIYEKGKGVILKEPSVVAINKNNNKILAVGEDARKMIGRTPGNIVAVRPLRDGVISDYDITEKMLKEFIKKAVGKKNIVAPNVVVCIPSQATEVEKRAVIDATRNSGAKRVHIIEEPLAAAVGAGIEVTRPNGAMVVDIGGGTCDIAIISLGGVVVRKSIKVAGNRFDEAIIKYIRTKYKIMIGEKTAEDLKINVATAFKGNRNLITTMKGRNLVSGLPDEIEVSTDEIRQALQESTYTIVESVKAVLESSPPELAADIMEKGILMTGGGALLDGLDKLIEFETGVSVYVAEDSVECVVEGTGKMLSLLDKLDFSENSQEITLIFE</sequence>
<comment type="subcellular location">
    <subcellularLocation>
        <location evidence="6">Cytoplasm</location>
    </subcellularLocation>
    <text evidence="6">Membrane-associated.</text>
</comment>
<reference evidence="7 8" key="1">
    <citation type="submission" date="2020-08" db="EMBL/GenBank/DDBJ databases">
        <title>A Genomic Blueprint of the Chicken Gut Microbiome.</title>
        <authorList>
            <person name="Gilroy R."/>
            <person name="Ravi A."/>
            <person name="Getino M."/>
            <person name="Pursley I."/>
            <person name="Horton D.L."/>
            <person name="Alikhan N.-F."/>
            <person name="Baker D."/>
            <person name="Gharbi K."/>
            <person name="Hall N."/>
            <person name="Watson M."/>
            <person name="Adriaenssens E.M."/>
            <person name="Foster-Nyarko E."/>
            <person name="Jarju S."/>
            <person name="Secka A."/>
            <person name="Antonio M."/>
            <person name="Oren A."/>
            <person name="Chaudhuri R."/>
            <person name="La Ragione R.M."/>
            <person name="Hildebrand F."/>
            <person name="Pallen M.J."/>
        </authorList>
    </citation>
    <scope>NUCLEOTIDE SEQUENCE [LARGE SCALE GENOMIC DNA]</scope>
    <source>
        <strain evidence="7 8">Sa3CVN1</strain>
    </source>
</reference>
<dbReference type="InterPro" id="IPR043129">
    <property type="entry name" value="ATPase_NBD"/>
</dbReference>
<dbReference type="InterPro" id="IPR004753">
    <property type="entry name" value="MreB"/>
</dbReference>
<dbReference type="PRINTS" id="PR01652">
    <property type="entry name" value="SHAPEPROTEIN"/>
</dbReference>